<comment type="caution">
    <text evidence="1">The sequence shown here is derived from an EMBL/GenBank/DDBJ whole genome shotgun (WGS) entry which is preliminary data.</text>
</comment>
<accession>M1WFP0</accession>
<dbReference type="VEuPathDB" id="FungiDB:CPUR_04935"/>
<dbReference type="AlphaFoldDB" id="M1WFP0"/>
<keyword evidence="2" id="KW-1185">Reference proteome</keyword>
<evidence type="ECO:0000313" key="2">
    <source>
        <dbReference type="Proteomes" id="UP000016801"/>
    </source>
</evidence>
<dbReference type="HOGENOM" id="CLU_2072892_0_0_1"/>
<reference evidence="1 2" key="1">
    <citation type="journal article" date="2013" name="PLoS Genet.">
        <title>Plant-symbiotic fungi as chemical engineers: Multi-genome analysis of the Clavicipitaceae reveals dynamics of alkaloid loci.</title>
        <authorList>
            <person name="Schardl C.L."/>
            <person name="Young C.A."/>
            <person name="Hesse U."/>
            <person name="Amyotte S.G."/>
            <person name="Andreeva K."/>
            <person name="Calie P.J."/>
            <person name="Fleetwood D.J."/>
            <person name="Haws D.C."/>
            <person name="Moore N."/>
            <person name="Oeser B."/>
            <person name="Panaccione D.G."/>
            <person name="Schweri K.K."/>
            <person name="Voisey C.R."/>
            <person name="Farman M.L."/>
            <person name="Jaromczyk J.W."/>
            <person name="Roe B.A."/>
            <person name="O'Sullivan D.M."/>
            <person name="Scott B."/>
            <person name="Tudzynski P."/>
            <person name="An Z."/>
            <person name="Arnaoudova E.G."/>
            <person name="Bullock C.T."/>
            <person name="Charlton N.D."/>
            <person name="Chen L."/>
            <person name="Cox M."/>
            <person name="Dinkins R.D."/>
            <person name="Florea S."/>
            <person name="Glenn A.E."/>
            <person name="Gordon A."/>
            <person name="Gueldener U."/>
            <person name="Harris D.R."/>
            <person name="Hollin W."/>
            <person name="Jaromczyk J."/>
            <person name="Johnson R.D."/>
            <person name="Khan A.K."/>
            <person name="Leistner E."/>
            <person name="Leuchtmann A."/>
            <person name="Li C."/>
            <person name="Liu J."/>
            <person name="Liu J."/>
            <person name="Liu M."/>
            <person name="Mace W."/>
            <person name="Machado C."/>
            <person name="Nagabhyru P."/>
            <person name="Pan J."/>
            <person name="Schmid J."/>
            <person name="Sugawara K."/>
            <person name="Steiner U."/>
            <person name="Takach J.E."/>
            <person name="Tanaka E."/>
            <person name="Webb J.S."/>
            <person name="Wilson E.V."/>
            <person name="Wiseman J.L."/>
            <person name="Yoshida R."/>
            <person name="Zeng Z."/>
        </authorList>
    </citation>
    <scope>NUCLEOTIDE SEQUENCE [LARGE SCALE GENOMIC DNA]</scope>
    <source>
        <strain evidence="1 2">20.1</strain>
    </source>
</reference>
<proteinExistence type="predicted"/>
<name>M1WFP0_CLAP2</name>
<dbReference type="Proteomes" id="UP000016801">
    <property type="component" value="Unassembled WGS sequence"/>
</dbReference>
<organism evidence="1 2">
    <name type="scientific">Claviceps purpurea (strain 20.1)</name>
    <name type="common">Ergot fungus</name>
    <name type="synonym">Sphacelia segetum</name>
    <dbReference type="NCBI Taxonomy" id="1111077"/>
    <lineage>
        <taxon>Eukaryota</taxon>
        <taxon>Fungi</taxon>
        <taxon>Dikarya</taxon>
        <taxon>Ascomycota</taxon>
        <taxon>Pezizomycotina</taxon>
        <taxon>Sordariomycetes</taxon>
        <taxon>Hypocreomycetidae</taxon>
        <taxon>Hypocreales</taxon>
        <taxon>Clavicipitaceae</taxon>
        <taxon>Claviceps</taxon>
    </lineage>
</organism>
<sequence length="118" mass="13200">MYSASSPAEGYPLENLENLGTNGPTIANWRGRRRSKRPQLAFCNNARQVIMSGDDELQRLLRAVAGCCGLLKRMLKLLKRVSLKSDICAKPLKSVFALLKSYQNSHVTFLHAVYSTMN</sequence>
<dbReference type="EMBL" id="CAGA01000027">
    <property type="protein sequence ID" value="CCE31084.1"/>
    <property type="molecule type" value="Genomic_DNA"/>
</dbReference>
<protein>
    <submittedName>
        <fullName evidence="1">Uncharacterized protein</fullName>
    </submittedName>
</protein>
<gene>
    <name evidence="1" type="ORF">CPUR_04935</name>
</gene>
<evidence type="ECO:0000313" key="1">
    <source>
        <dbReference type="EMBL" id="CCE31084.1"/>
    </source>
</evidence>